<feature type="compositionally biased region" description="Low complexity" evidence="1">
    <location>
        <begin position="15"/>
        <end position="24"/>
    </location>
</feature>
<feature type="compositionally biased region" description="Low complexity" evidence="1">
    <location>
        <begin position="178"/>
        <end position="193"/>
    </location>
</feature>
<keyword evidence="2" id="KW-1185">Reference proteome</keyword>
<reference evidence="3" key="1">
    <citation type="submission" date="2025-08" db="UniProtKB">
        <authorList>
            <consortium name="RefSeq"/>
        </authorList>
    </citation>
    <scope>IDENTIFICATION</scope>
    <source>
        <tissue evidence="3">Testes</tissue>
    </source>
</reference>
<gene>
    <name evidence="3" type="primary">LOC100378485</name>
</gene>
<dbReference type="Proteomes" id="UP000694865">
    <property type="component" value="Unplaced"/>
</dbReference>
<dbReference type="RefSeq" id="XP_002739321.1">
    <property type="nucleotide sequence ID" value="XM_002739275.2"/>
</dbReference>
<feature type="region of interest" description="Disordered" evidence="1">
    <location>
        <begin position="168"/>
        <end position="250"/>
    </location>
</feature>
<name>A0ABM0GX67_SACKO</name>
<feature type="compositionally biased region" description="Basic and acidic residues" evidence="1">
    <location>
        <begin position="1"/>
        <end position="13"/>
    </location>
</feature>
<proteinExistence type="predicted"/>
<evidence type="ECO:0000256" key="1">
    <source>
        <dbReference type="SAM" id="MobiDB-lite"/>
    </source>
</evidence>
<organism evidence="2 3">
    <name type="scientific">Saccoglossus kowalevskii</name>
    <name type="common">Acorn worm</name>
    <dbReference type="NCBI Taxonomy" id="10224"/>
    <lineage>
        <taxon>Eukaryota</taxon>
        <taxon>Metazoa</taxon>
        <taxon>Hemichordata</taxon>
        <taxon>Enteropneusta</taxon>
        <taxon>Harrimaniidae</taxon>
        <taxon>Saccoglossus</taxon>
    </lineage>
</organism>
<protein>
    <submittedName>
        <fullName evidence="3">PAX-interacting protein 1-like</fullName>
    </submittedName>
</protein>
<evidence type="ECO:0000313" key="3">
    <source>
        <dbReference type="RefSeq" id="XP_002739321.1"/>
    </source>
</evidence>
<feature type="compositionally biased region" description="Polar residues" evidence="1">
    <location>
        <begin position="77"/>
        <end position="89"/>
    </location>
</feature>
<feature type="compositionally biased region" description="Low complexity" evidence="1">
    <location>
        <begin position="56"/>
        <end position="69"/>
    </location>
</feature>
<feature type="region of interest" description="Disordered" evidence="1">
    <location>
        <begin position="1"/>
        <end position="90"/>
    </location>
</feature>
<feature type="compositionally biased region" description="Polar residues" evidence="1">
    <location>
        <begin position="168"/>
        <end position="177"/>
    </location>
</feature>
<evidence type="ECO:0000313" key="2">
    <source>
        <dbReference type="Proteomes" id="UP000694865"/>
    </source>
</evidence>
<feature type="compositionally biased region" description="Polar residues" evidence="1">
    <location>
        <begin position="194"/>
        <end position="250"/>
    </location>
</feature>
<feature type="compositionally biased region" description="Polar residues" evidence="1">
    <location>
        <begin position="26"/>
        <end position="55"/>
    </location>
</feature>
<feature type="region of interest" description="Disordered" evidence="1">
    <location>
        <begin position="119"/>
        <end position="144"/>
    </location>
</feature>
<dbReference type="GeneID" id="100378485"/>
<sequence>MQHSKDEGGDRKKQLGQQLLQMMMENVNQNHLPSDTQVKQMMQIMQQEFASQIEKQQNQQSDSFQQSDSAAYPNRSPPSHSYTPTNTTDYNHERTVYQQSSQGMQIPTLGASQAQRSPLLQNPVPQNKPSVQTGQNQQSLPTGQNQSYLATVQDQQQLATGQNQSYLETGSNQQSLPSGQTQSYSTTGQTLQSMASGQNESYSTTGQTLQSMASGQNQSYSTTGPTLQSMASGQNQSYSTTGPTLQSMASGQKRPLLPNVQTQPLLPNPEQSDKAGIQNLLTSLEEKLRSGTTTPQAAAQIRALHGKISRLVALQTSAQSYSGGGGGGGGQTIGASLLEASMPSFSSMANRQSLLQSGFNTQVSRFREPMQSPIGIIDKLHDYGYSLNLQSTRQTAGNPWYAGNSSRMAQMNYPESRKKRYSQLTLHAKSPLHTSNKQHAQRRFNAPRKQSFGKNAAKIVETYKGRKRQVSDGNAGDGTKKAKTQSYCSICEVECGSDKVKMGWHSGQVECGSDKVKMGWHSGLTSECGSDKVKMGWYSGLTSEMWQ</sequence>
<accession>A0ABM0GX67</accession>